<sequence length="229" mass="24736">MMLRELPILATVTKKLKGEAETTSTVKYSPCSIFTSTKDPALDGMRLKSTGLRSHKSNARTGTYSVAETIRAEPSNEAFANSTCRGNRQARRTPAFPEIETFCLCASNSKTYATAALARGSTPKAANAAIICINMGSAAFLSAQTHPGLAPWLVQSGWQKGWQKLFTIVQCAASFLSYLMHSEVYRMSWFGAGSGTNRIDRMMASTSGNACSDRLKIGLPRVSMISRGS</sequence>
<dbReference type="AlphaFoldDB" id="A0A2W7NLP2"/>
<organism evidence="1 2">
    <name type="scientific">Cupriavidus phytorum</name>
    <dbReference type="NCBI Taxonomy" id="3024399"/>
    <lineage>
        <taxon>Bacteria</taxon>
        <taxon>Pseudomonadati</taxon>
        <taxon>Pseudomonadota</taxon>
        <taxon>Betaproteobacteria</taxon>
        <taxon>Burkholderiales</taxon>
        <taxon>Burkholderiaceae</taxon>
        <taxon>Cupriavidus</taxon>
    </lineage>
</organism>
<comment type="caution">
    <text evidence="1">The sequence shown here is derived from an EMBL/GenBank/DDBJ whole genome shotgun (WGS) entry which is preliminary data.</text>
</comment>
<keyword evidence="2" id="KW-1185">Reference proteome</keyword>
<name>A0A2W7NLP2_9BURK</name>
<evidence type="ECO:0000313" key="1">
    <source>
        <dbReference type="EMBL" id="PZX21529.1"/>
    </source>
</evidence>
<dbReference type="Proteomes" id="UP000249638">
    <property type="component" value="Unassembled WGS sequence"/>
</dbReference>
<accession>A0A2W7NLP2</accession>
<gene>
    <name evidence="1" type="ORF">C7416_1184</name>
</gene>
<evidence type="ECO:0000313" key="2">
    <source>
        <dbReference type="Proteomes" id="UP000249638"/>
    </source>
</evidence>
<proteinExistence type="predicted"/>
<dbReference type="EMBL" id="QKZN01000018">
    <property type="protein sequence ID" value="PZX21529.1"/>
    <property type="molecule type" value="Genomic_DNA"/>
</dbReference>
<protein>
    <submittedName>
        <fullName evidence="1">Uncharacterized protein</fullName>
    </submittedName>
</protein>
<reference evidence="1" key="1">
    <citation type="submission" date="2018-06" db="EMBL/GenBank/DDBJ databases">
        <title>Genomic Encyclopedia of Type Strains, Phase IV (KMG-V): Genome sequencing to study the core and pangenomes of soil and plant-associated prokaryotes.</title>
        <authorList>
            <person name="Whitman W."/>
        </authorList>
    </citation>
    <scope>NUCLEOTIDE SEQUENCE [LARGE SCALE GENOMIC DNA]</scope>
    <source>
        <strain evidence="1">MLR2-44</strain>
    </source>
</reference>